<feature type="region of interest" description="Disordered" evidence="1">
    <location>
        <begin position="1"/>
        <end position="44"/>
    </location>
</feature>
<organism evidence="3 4">
    <name type="scientific">Linum trigynum</name>
    <dbReference type="NCBI Taxonomy" id="586398"/>
    <lineage>
        <taxon>Eukaryota</taxon>
        <taxon>Viridiplantae</taxon>
        <taxon>Streptophyta</taxon>
        <taxon>Embryophyta</taxon>
        <taxon>Tracheophyta</taxon>
        <taxon>Spermatophyta</taxon>
        <taxon>Magnoliopsida</taxon>
        <taxon>eudicotyledons</taxon>
        <taxon>Gunneridae</taxon>
        <taxon>Pentapetalae</taxon>
        <taxon>rosids</taxon>
        <taxon>fabids</taxon>
        <taxon>Malpighiales</taxon>
        <taxon>Linaceae</taxon>
        <taxon>Linum</taxon>
    </lineage>
</organism>
<dbReference type="EMBL" id="OZ034817">
    <property type="protein sequence ID" value="CAL1383157.1"/>
    <property type="molecule type" value="Genomic_DNA"/>
</dbReference>
<dbReference type="InterPro" id="IPR005162">
    <property type="entry name" value="Retrotrans_gag_dom"/>
</dbReference>
<dbReference type="Pfam" id="PF03732">
    <property type="entry name" value="Retrotrans_gag"/>
    <property type="match status" value="1"/>
</dbReference>
<dbReference type="Proteomes" id="UP001497516">
    <property type="component" value="Chromosome 4"/>
</dbReference>
<protein>
    <recommendedName>
        <fullName evidence="2">Retrotransposon gag domain-containing protein</fullName>
    </recommendedName>
</protein>
<reference evidence="3 4" key="1">
    <citation type="submission" date="2024-04" db="EMBL/GenBank/DDBJ databases">
        <authorList>
            <person name="Fracassetti M."/>
        </authorList>
    </citation>
    <scope>NUCLEOTIDE SEQUENCE [LARGE SCALE GENOMIC DNA]</scope>
</reference>
<dbReference type="AlphaFoldDB" id="A0AAV2EBK5"/>
<evidence type="ECO:0000313" key="3">
    <source>
        <dbReference type="EMBL" id="CAL1383157.1"/>
    </source>
</evidence>
<sequence>MEEGAINGHNTNQNINHHHQQERRDDPPEDRSTRSKLNQRTGARALGVVIPTGNTNLDITPSFINMITNGYTFSGASIEDPHDHLRRFCSICDTMKNPGVLDDAIRLRMFSFSLIGRAAHWFQNLAPQSITTWAQLEKDFLNKYFPPSKAMKRQNDIADFEQIDDESLSEA</sequence>
<proteinExistence type="predicted"/>
<gene>
    <name evidence="3" type="ORF">LTRI10_LOCUS24444</name>
</gene>
<dbReference type="PANTHER" id="PTHR33223:SF11">
    <property type="entry name" value="ELEMENT PROTEIN, PUTATIVE-RELATED"/>
    <property type="match status" value="1"/>
</dbReference>
<evidence type="ECO:0000256" key="1">
    <source>
        <dbReference type="SAM" id="MobiDB-lite"/>
    </source>
</evidence>
<accession>A0AAV2EBK5</accession>
<feature type="compositionally biased region" description="Basic and acidic residues" evidence="1">
    <location>
        <begin position="22"/>
        <end position="33"/>
    </location>
</feature>
<evidence type="ECO:0000313" key="4">
    <source>
        <dbReference type="Proteomes" id="UP001497516"/>
    </source>
</evidence>
<feature type="domain" description="Retrotransposon gag" evidence="2">
    <location>
        <begin position="108"/>
        <end position="170"/>
    </location>
</feature>
<keyword evidence="4" id="KW-1185">Reference proteome</keyword>
<evidence type="ECO:0000259" key="2">
    <source>
        <dbReference type="Pfam" id="PF03732"/>
    </source>
</evidence>
<dbReference type="PANTHER" id="PTHR33223">
    <property type="entry name" value="CCHC-TYPE DOMAIN-CONTAINING PROTEIN"/>
    <property type="match status" value="1"/>
</dbReference>
<name>A0AAV2EBK5_9ROSI</name>